<proteinExistence type="predicted"/>
<geneLocation type="plasmid" evidence="1">
    <name>unnamed</name>
</geneLocation>
<name>A0AB39BMV5_9BACI</name>
<reference evidence="1" key="1">
    <citation type="submission" date="2024-07" db="EMBL/GenBank/DDBJ databases">
        <title>Identification and characteristics of an arsenic-resistant bacterial isolate, which belongs to a novel species.</title>
        <authorList>
            <person name="Juszczyk A."/>
            <person name="Kowalczyk A."/>
            <person name="Was K."/>
            <person name="Kosowicz W."/>
            <person name="Budzyn A."/>
            <person name="Latowski D."/>
        </authorList>
    </citation>
    <scope>NUCLEOTIDE SEQUENCE</scope>
    <source>
        <strain evidence="1">As8PL</strain>
        <plasmid evidence="1">unnamed</plasmid>
    </source>
</reference>
<dbReference type="EMBL" id="CP162550">
    <property type="protein sequence ID" value="XDI35042.1"/>
    <property type="molecule type" value="Genomic_DNA"/>
</dbReference>
<keyword evidence="1" id="KW-0614">Plasmid</keyword>
<organism evidence="1">
    <name type="scientific">Alkalihalophilus sp. As8PL</name>
    <dbReference type="NCBI Taxonomy" id="3237103"/>
    <lineage>
        <taxon>Bacteria</taxon>
        <taxon>Bacillati</taxon>
        <taxon>Bacillota</taxon>
        <taxon>Bacilli</taxon>
        <taxon>Bacillales</taxon>
        <taxon>Bacillaceae</taxon>
        <taxon>Alkalihalophilus</taxon>
    </lineage>
</organism>
<protein>
    <submittedName>
        <fullName evidence="1">Uncharacterized protein</fullName>
    </submittedName>
</protein>
<gene>
    <name evidence="1" type="ORF">AB3N04_00770</name>
</gene>
<accession>A0AB39BMV5</accession>
<dbReference type="RefSeq" id="WP_368502659.1">
    <property type="nucleotide sequence ID" value="NZ_CP162550.1"/>
</dbReference>
<dbReference type="AlphaFoldDB" id="A0AB39BMV5"/>
<evidence type="ECO:0000313" key="1">
    <source>
        <dbReference type="EMBL" id="XDI35042.1"/>
    </source>
</evidence>
<sequence length="84" mass="9843">MVVANKGLINQFKKEEVKVLSTKQEIHDPQFPTIEELKQEDEGVIAPVVICDQNGGFYIKIKEEWIEKNSEEQYTAYYVNRYAF</sequence>